<accession>A0A1V9X3Q9</accession>
<gene>
    <name evidence="2" type="ORF">BIW11_13103</name>
</gene>
<dbReference type="InParanoid" id="A0A1V9X3Q9"/>
<evidence type="ECO:0000313" key="3">
    <source>
        <dbReference type="Proteomes" id="UP000192247"/>
    </source>
</evidence>
<dbReference type="Proteomes" id="UP000192247">
    <property type="component" value="Unassembled WGS sequence"/>
</dbReference>
<evidence type="ECO:0000313" key="2">
    <source>
        <dbReference type="EMBL" id="OQR68127.1"/>
    </source>
</evidence>
<sequence length="494" mass="54411">MCGVWHSFDNPIRTTLVKERALTGMFGPFSCSRSGQSRDDLSMNTYGKCSKDPVNDIMYNNDHETLYCPYAAQQAAEAFNFKGDMVAETLRRVAKNKEHTYEVPHRIRAVQQGYCNGVSSSATLDRSAMGQTPKQKYRPLSLGRSFDQDLFEEDIEGSPLTTADLYKEAAANQHKPEAVSSIMSSGAAENDLCSSAYEDDSIIIGDACPQSRNTRQSETPGHHRDIAGSTAVRWSVSVRFHCDGRSEAQNGGRELFIMGTCSMAVRNPQQLPGGATPHLLRVNEKERGKEAFAEDPSEGRAGSSPRPSATSLSMLRKPTLNVYIAQKVGKRECPAWGADSLSKQQFPHGVEKGQANVLACQGWPSLACKSGWRWLAGDGSGCEQGTDEDFVGTRADRRADGTRGVYSEDSGVRKLTKRVNEKETKKCERPGKKVALVWNTGDDGWEKRSKFERLTHGDATGFGSEKTPSGIWEEGLGLAGGKWWRSEKWLRMAK</sequence>
<proteinExistence type="predicted"/>
<protein>
    <submittedName>
        <fullName evidence="2">Down syndrome cell adhesion molecule-like</fullName>
    </submittedName>
</protein>
<evidence type="ECO:0000256" key="1">
    <source>
        <dbReference type="SAM" id="MobiDB-lite"/>
    </source>
</evidence>
<keyword evidence="3" id="KW-1185">Reference proteome</keyword>
<organism evidence="2 3">
    <name type="scientific">Tropilaelaps mercedesae</name>
    <dbReference type="NCBI Taxonomy" id="418985"/>
    <lineage>
        <taxon>Eukaryota</taxon>
        <taxon>Metazoa</taxon>
        <taxon>Ecdysozoa</taxon>
        <taxon>Arthropoda</taxon>
        <taxon>Chelicerata</taxon>
        <taxon>Arachnida</taxon>
        <taxon>Acari</taxon>
        <taxon>Parasitiformes</taxon>
        <taxon>Mesostigmata</taxon>
        <taxon>Gamasina</taxon>
        <taxon>Dermanyssoidea</taxon>
        <taxon>Laelapidae</taxon>
        <taxon>Tropilaelaps</taxon>
    </lineage>
</organism>
<dbReference type="EMBL" id="MNPL01025850">
    <property type="protein sequence ID" value="OQR68127.1"/>
    <property type="molecule type" value="Genomic_DNA"/>
</dbReference>
<dbReference type="AlphaFoldDB" id="A0A1V9X3Q9"/>
<comment type="caution">
    <text evidence="2">The sequence shown here is derived from an EMBL/GenBank/DDBJ whole genome shotgun (WGS) entry which is preliminary data.</text>
</comment>
<name>A0A1V9X3Q9_9ACAR</name>
<feature type="region of interest" description="Disordered" evidence="1">
    <location>
        <begin position="288"/>
        <end position="311"/>
    </location>
</feature>
<reference evidence="2 3" key="1">
    <citation type="journal article" date="2017" name="Gigascience">
        <title>Draft genome of the honey bee ectoparasitic mite, Tropilaelaps mercedesae, is shaped by the parasitic life history.</title>
        <authorList>
            <person name="Dong X."/>
            <person name="Armstrong S.D."/>
            <person name="Xia D."/>
            <person name="Makepeace B.L."/>
            <person name="Darby A.C."/>
            <person name="Kadowaki T."/>
        </authorList>
    </citation>
    <scope>NUCLEOTIDE SEQUENCE [LARGE SCALE GENOMIC DNA]</scope>
    <source>
        <strain evidence="2">Wuxi-XJTLU</strain>
    </source>
</reference>